<evidence type="ECO:0000256" key="2">
    <source>
        <dbReference type="ARBA" id="ARBA00022692"/>
    </source>
</evidence>
<dbReference type="GO" id="GO:0016020">
    <property type="term" value="C:membrane"/>
    <property type="evidence" value="ECO:0007669"/>
    <property type="project" value="UniProtKB-SubCell"/>
</dbReference>
<keyword evidence="2 5" id="KW-0812">Transmembrane</keyword>
<evidence type="ECO:0000256" key="4">
    <source>
        <dbReference type="ARBA" id="ARBA00023136"/>
    </source>
</evidence>
<dbReference type="RefSeq" id="WP_110451075.1">
    <property type="nucleotide sequence ID" value="NZ_CP029479.1"/>
</dbReference>
<dbReference type="Proteomes" id="UP000247763">
    <property type="component" value="Chromosome"/>
</dbReference>
<accession>A0A2Z3I0Q4</accession>
<dbReference type="PANTHER" id="PTHR21016:SF25">
    <property type="entry name" value="TM2 DOMAIN-CONTAINING PROTEIN DDB_G0277895-RELATED"/>
    <property type="match status" value="1"/>
</dbReference>
<evidence type="ECO:0000259" key="6">
    <source>
        <dbReference type="Pfam" id="PF05154"/>
    </source>
</evidence>
<proteinExistence type="predicted"/>
<dbReference type="InterPro" id="IPR007829">
    <property type="entry name" value="TM2"/>
</dbReference>
<comment type="subcellular location">
    <subcellularLocation>
        <location evidence="1">Membrane</location>
        <topology evidence="1">Multi-pass membrane protein</topology>
    </subcellularLocation>
</comment>
<dbReference type="Pfam" id="PF05154">
    <property type="entry name" value="TM2"/>
    <property type="match status" value="1"/>
</dbReference>
<evidence type="ECO:0000313" key="7">
    <source>
        <dbReference type="EMBL" id="AWM78509.1"/>
    </source>
</evidence>
<feature type="transmembrane region" description="Helical" evidence="5">
    <location>
        <begin position="61"/>
        <end position="83"/>
    </location>
</feature>
<keyword evidence="8" id="KW-1185">Reference proteome</keyword>
<feature type="transmembrane region" description="Helical" evidence="5">
    <location>
        <begin position="37"/>
        <end position="55"/>
    </location>
</feature>
<evidence type="ECO:0000256" key="1">
    <source>
        <dbReference type="ARBA" id="ARBA00004141"/>
    </source>
</evidence>
<keyword evidence="3 5" id="KW-1133">Transmembrane helix</keyword>
<evidence type="ECO:0000256" key="5">
    <source>
        <dbReference type="SAM" id="Phobius"/>
    </source>
</evidence>
<dbReference type="PANTHER" id="PTHR21016">
    <property type="entry name" value="BETA-AMYLOID BINDING PROTEIN-RELATED"/>
    <property type="match status" value="1"/>
</dbReference>
<feature type="domain" description="TM2" evidence="6">
    <location>
        <begin position="32"/>
        <end position="80"/>
    </location>
</feature>
<dbReference type="KEGG" id="phb:HYN04_12560"/>
<protein>
    <recommendedName>
        <fullName evidence="6">TM2 domain-containing protein</fullName>
    </recommendedName>
</protein>
<dbReference type="AlphaFoldDB" id="A0A2Z3I0Q4"/>
<keyword evidence="4 5" id="KW-0472">Membrane</keyword>
<name>A0A2Z3I0Q4_9CAUL</name>
<dbReference type="InterPro" id="IPR050932">
    <property type="entry name" value="TM2D1-3-like"/>
</dbReference>
<reference evidence="8" key="1">
    <citation type="submission" date="2018-05" db="EMBL/GenBank/DDBJ databases">
        <title>Genome sequencing of Phenylobacterium sp. HYN0004.</title>
        <authorList>
            <person name="Yi H."/>
            <person name="Baek C."/>
        </authorList>
    </citation>
    <scope>NUCLEOTIDE SEQUENCE [LARGE SCALE GENOMIC DNA]</scope>
    <source>
        <strain evidence="8">HYN0004</strain>
    </source>
</reference>
<gene>
    <name evidence="7" type="ORF">HYN04_12560</name>
</gene>
<dbReference type="EMBL" id="CP029479">
    <property type="protein sequence ID" value="AWM78509.1"/>
    <property type="molecule type" value="Genomic_DNA"/>
</dbReference>
<evidence type="ECO:0000313" key="8">
    <source>
        <dbReference type="Proteomes" id="UP000247763"/>
    </source>
</evidence>
<dbReference type="OrthoDB" id="2004788at2"/>
<evidence type="ECO:0000256" key="3">
    <source>
        <dbReference type="ARBA" id="ARBA00022989"/>
    </source>
</evidence>
<sequence>MAEFTFMEQQMLTQDLTDQQKVLFNGQFASEKKDRTLIFVLSILFGTLGVDRFMVGDIGFGILKLLTFGGCGILWLVDLFLIWGRVDDFNRRKASELVATIKMTTPAAPPPAAPAATPAA</sequence>
<organism evidence="7 8">
    <name type="scientific">Phenylobacterium parvum</name>
    <dbReference type="NCBI Taxonomy" id="2201350"/>
    <lineage>
        <taxon>Bacteria</taxon>
        <taxon>Pseudomonadati</taxon>
        <taxon>Pseudomonadota</taxon>
        <taxon>Alphaproteobacteria</taxon>
        <taxon>Caulobacterales</taxon>
        <taxon>Caulobacteraceae</taxon>
        <taxon>Phenylobacterium</taxon>
    </lineage>
</organism>